<sequence length="404" mass="43173">MHSYFLISLVAARNFKVNPALNDKGEIKAVFRTKLTNSVTSTGALNANQVAYTLTGNVGIGTPPQFMSVLFDSGSDLFWIRNNNCKAQECVGQNQFNSAASSTFVAGTKTTGITYGDGTQVQCTLASDSIQIGGHNFKNISICLANFIQTTTGSTDGIIGNIHLILGLAVPGDSPSGADLFASITQQATTGQAIAGFWYDRSETINFSDPSVKAGEITFGGVDTSRFTPPFQYIPVDSTQQNWFTNLDSIAVNNQVLATSVSILLDTGTTNCIIPSKVYSQLNQIMNVDKNGNMPCSVVKSLPTMTFTWGSTVINLTWQQQVIIDLNSNTCSTIFQPAGPTDVMILGAQFLRNFYTVFDYGNNTGNARIGLAQPSDSFTVTVPGSAAAYSLAVFYAVLVSTMIL</sequence>
<feature type="active site" evidence="3">
    <location>
        <position position="72"/>
    </location>
</feature>
<keyword evidence="6" id="KW-1133">Transmembrane helix</keyword>
<evidence type="ECO:0000256" key="1">
    <source>
        <dbReference type="ARBA" id="ARBA00007447"/>
    </source>
</evidence>
<evidence type="ECO:0000256" key="4">
    <source>
        <dbReference type="PIRSR" id="PIRSR601461-2"/>
    </source>
</evidence>
<dbReference type="GO" id="GO:0004190">
    <property type="term" value="F:aspartic-type endopeptidase activity"/>
    <property type="evidence" value="ECO:0007669"/>
    <property type="project" value="UniProtKB-KW"/>
</dbReference>
<keyword evidence="5" id="KW-0378">Hydrolase</keyword>
<dbReference type="InterPro" id="IPR033121">
    <property type="entry name" value="PEPTIDASE_A1"/>
</dbReference>
<feature type="disulfide bond" evidence="4">
    <location>
        <begin position="85"/>
        <end position="90"/>
    </location>
</feature>
<dbReference type="InterPro" id="IPR001461">
    <property type="entry name" value="Aspartic_peptidase_A1"/>
</dbReference>
<reference evidence="8" key="1">
    <citation type="submission" date="2020-05" db="EMBL/GenBank/DDBJ databases">
        <title>Phylogenomic resolution of chytrid fungi.</title>
        <authorList>
            <person name="Stajich J.E."/>
            <person name="Amses K."/>
            <person name="Simmons R."/>
            <person name="Seto K."/>
            <person name="Myers J."/>
            <person name="Bonds A."/>
            <person name="Quandt C.A."/>
            <person name="Barry K."/>
            <person name="Liu P."/>
            <person name="Grigoriev I."/>
            <person name="Longcore J.E."/>
            <person name="James T.Y."/>
        </authorList>
    </citation>
    <scope>NUCLEOTIDE SEQUENCE</scope>
    <source>
        <strain evidence="8">PLAUS21</strain>
    </source>
</reference>
<keyword evidence="4" id="KW-1015">Disulfide bond</keyword>
<evidence type="ECO:0000256" key="6">
    <source>
        <dbReference type="SAM" id="Phobius"/>
    </source>
</evidence>
<keyword evidence="9" id="KW-1185">Reference proteome</keyword>
<gene>
    <name evidence="8" type="ORF">HK103_000383</name>
</gene>
<proteinExistence type="inferred from homology"/>
<dbReference type="InterPro" id="IPR034164">
    <property type="entry name" value="Pepsin-like_dom"/>
</dbReference>
<keyword evidence="6" id="KW-0812">Transmembrane</keyword>
<organism evidence="8 9">
    <name type="scientific">Boothiomyces macroporosus</name>
    <dbReference type="NCBI Taxonomy" id="261099"/>
    <lineage>
        <taxon>Eukaryota</taxon>
        <taxon>Fungi</taxon>
        <taxon>Fungi incertae sedis</taxon>
        <taxon>Chytridiomycota</taxon>
        <taxon>Chytridiomycota incertae sedis</taxon>
        <taxon>Chytridiomycetes</taxon>
        <taxon>Rhizophydiales</taxon>
        <taxon>Terramycetaceae</taxon>
        <taxon>Boothiomyces</taxon>
    </lineage>
</organism>
<feature type="domain" description="Peptidase A1" evidence="7">
    <location>
        <begin position="54"/>
        <end position="372"/>
    </location>
</feature>
<dbReference type="AlphaFoldDB" id="A0AAD5UFI2"/>
<dbReference type="PROSITE" id="PS00141">
    <property type="entry name" value="ASP_PROTEASE"/>
    <property type="match status" value="2"/>
</dbReference>
<keyword evidence="6" id="KW-0472">Membrane</keyword>
<dbReference type="InterPro" id="IPR021109">
    <property type="entry name" value="Peptidase_aspartic_dom_sf"/>
</dbReference>
<dbReference type="CDD" id="cd05471">
    <property type="entry name" value="pepsin_like"/>
    <property type="match status" value="1"/>
</dbReference>
<dbReference type="InterPro" id="IPR001969">
    <property type="entry name" value="Aspartic_peptidase_AS"/>
</dbReference>
<protein>
    <recommendedName>
        <fullName evidence="7">Peptidase A1 domain-containing protein</fullName>
    </recommendedName>
</protein>
<dbReference type="Proteomes" id="UP001210925">
    <property type="component" value="Unassembled WGS sequence"/>
</dbReference>
<accession>A0AAD5UFI2</accession>
<dbReference type="SUPFAM" id="SSF50630">
    <property type="entry name" value="Acid proteases"/>
    <property type="match status" value="1"/>
</dbReference>
<evidence type="ECO:0000313" key="9">
    <source>
        <dbReference type="Proteomes" id="UP001210925"/>
    </source>
</evidence>
<dbReference type="EMBL" id="JADGKB010000102">
    <property type="protein sequence ID" value="KAJ3253725.1"/>
    <property type="molecule type" value="Genomic_DNA"/>
</dbReference>
<comment type="similarity">
    <text evidence="1 5">Belongs to the peptidase A1 family.</text>
</comment>
<dbReference type="PROSITE" id="PS51767">
    <property type="entry name" value="PEPTIDASE_A1"/>
    <property type="match status" value="1"/>
</dbReference>
<feature type="transmembrane region" description="Helical" evidence="6">
    <location>
        <begin position="386"/>
        <end position="403"/>
    </location>
</feature>
<comment type="caution">
    <text evidence="8">The sequence shown here is derived from an EMBL/GenBank/DDBJ whole genome shotgun (WGS) entry which is preliminary data.</text>
</comment>
<evidence type="ECO:0000256" key="3">
    <source>
        <dbReference type="PIRSR" id="PIRSR601461-1"/>
    </source>
</evidence>
<evidence type="ECO:0000313" key="8">
    <source>
        <dbReference type="EMBL" id="KAJ3253725.1"/>
    </source>
</evidence>
<evidence type="ECO:0000256" key="5">
    <source>
        <dbReference type="RuleBase" id="RU000454"/>
    </source>
</evidence>
<dbReference type="Gene3D" id="2.40.70.10">
    <property type="entry name" value="Acid Proteases"/>
    <property type="match status" value="2"/>
</dbReference>
<feature type="active site" evidence="3">
    <location>
        <position position="266"/>
    </location>
</feature>
<keyword evidence="5" id="KW-0645">Protease</keyword>
<dbReference type="Pfam" id="PF00026">
    <property type="entry name" value="Asp"/>
    <property type="match status" value="1"/>
</dbReference>
<dbReference type="PANTHER" id="PTHR47966:SF51">
    <property type="entry name" value="BETA-SITE APP-CLEAVING ENZYME, ISOFORM A-RELATED"/>
    <property type="match status" value="1"/>
</dbReference>
<dbReference type="GO" id="GO:0006508">
    <property type="term" value="P:proteolysis"/>
    <property type="evidence" value="ECO:0007669"/>
    <property type="project" value="UniProtKB-KW"/>
</dbReference>
<evidence type="ECO:0000259" key="7">
    <source>
        <dbReference type="PROSITE" id="PS51767"/>
    </source>
</evidence>
<keyword evidence="2 5" id="KW-0064">Aspartyl protease</keyword>
<dbReference type="PANTHER" id="PTHR47966">
    <property type="entry name" value="BETA-SITE APP-CLEAVING ENZYME, ISOFORM A-RELATED"/>
    <property type="match status" value="1"/>
</dbReference>
<evidence type="ECO:0000256" key="2">
    <source>
        <dbReference type="ARBA" id="ARBA00022750"/>
    </source>
</evidence>
<dbReference type="PRINTS" id="PR00792">
    <property type="entry name" value="PEPSIN"/>
</dbReference>
<name>A0AAD5UFI2_9FUNG</name>